<dbReference type="PROSITE" id="PS50048">
    <property type="entry name" value="ZN2_CY6_FUNGAL_2"/>
    <property type="match status" value="1"/>
</dbReference>
<keyword evidence="10" id="KW-1185">Reference proteome</keyword>
<feature type="region of interest" description="Disordered" evidence="7">
    <location>
        <begin position="1"/>
        <end position="24"/>
    </location>
</feature>
<comment type="subcellular location">
    <subcellularLocation>
        <location evidence="1">Nucleus</location>
    </subcellularLocation>
</comment>
<dbReference type="PANTHER" id="PTHR47338:SF3">
    <property type="entry name" value="C6 FINGER DOMAIN TRANSCRIPTION FACTOR DBAA-RELATED"/>
    <property type="match status" value="1"/>
</dbReference>
<evidence type="ECO:0000313" key="9">
    <source>
        <dbReference type="EMBL" id="PSR81479.1"/>
    </source>
</evidence>
<dbReference type="Gene3D" id="4.10.240.10">
    <property type="entry name" value="Zn(2)-C6 fungal-type DNA-binding domain"/>
    <property type="match status" value="1"/>
</dbReference>
<keyword evidence="3" id="KW-0805">Transcription regulation</keyword>
<dbReference type="InterPro" id="IPR007219">
    <property type="entry name" value="XnlR_reg_dom"/>
</dbReference>
<dbReference type="Pfam" id="PF04082">
    <property type="entry name" value="Fungal_trans"/>
    <property type="match status" value="1"/>
</dbReference>
<keyword evidence="2" id="KW-0479">Metal-binding</keyword>
<keyword evidence="5" id="KW-0804">Transcription</keyword>
<dbReference type="InParanoid" id="A0A2T3A259"/>
<dbReference type="GO" id="GO:0003677">
    <property type="term" value="F:DNA binding"/>
    <property type="evidence" value="ECO:0007669"/>
    <property type="project" value="UniProtKB-KW"/>
</dbReference>
<dbReference type="Pfam" id="PF00172">
    <property type="entry name" value="Zn_clus"/>
    <property type="match status" value="1"/>
</dbReference>
<name>A0A2T3A259_9PEZI</name>
<evidence type="ECO:0000256" key="3">
    <source>
        <dbReference type="ARBA" id="ARBA00023015"/>
    </source>
</evidence>
<dbReference type="PANTHER" id="PTHR47338">
    <property type="entry name" value="ZN(II)2CYS6 TRANSCRIPTION FACTOR (EUROFUNG)-RELATED"/>
    <property type="match status" value="1"/>
</dbReference>
<gene>
    <name evidence="9" type="ORF">BD289DRAFT_413046</name>
</gene>
<dbReference type="InterPro" id="IPR050815">
    <property type="entry name" value="TF_fung"/>
</dbReference>
<dbReference type="InterPro" id="IPR001138">
    <property type="entry name" value="Zn2Cys6_DnaBD"/>
</dbReference>
<feature type="compositionally biased region" description="Acidic residues" evidence="7">
    <location>
        <begin position="101"/>
        <end position="111"/>
    </location>
</feature>
<evidence type="ECO:0000256" key="1">
    <source>
        <dbReference type="ARBA" id="ARBA00004123"/>
    </source>
</evidence>
<accession>A0A2T3A259</accession>
<dbReference type="STRING" id="2025994.A0A2T3A259"/>
<dbReference type="AlphaFoldDB" id="A0A2T3A259"/>
<dbReference type="GO" id="GO:0000981">
    <property type="term" value="F:DNA-binding transcription factor activity, RNA polymerase II-specific"/>
    <property type="evidence" value="ECO:0007669"/>
    <property type="project" value="InterPro"/>
</dbReference>
<feature type="domain" description="Zn(2)-C6 fungal-type" evidence="8">
    <location>
        <begin position="23"/>
        <end position="52"/>
    </location>
</feature>
<evidence type="ECO:0000259" key="8">
    <source>
        <dbReference type="PROSITE" id="PS50048"/>
    </source>
</evidence>
<dbReference type="GO" id="GO:0006351">
    <property type="term" value="P:DNA-templated transcription"/>
    <property type="evidence" value="ECO:0007669"/>
    <property type="project" value="InterPro"/>
</dbReference>
<keyword evidence="4" id="KW-0238">DNA-binding</keyword>
<feature type="compositionally biased region" description="Polar residues" evidence="7">
    <location>
        <begin position="86"/>
        <end position="99"/>
    </location>
</feature>
<keyword evidence="6" id="KW-0539">Nucleus</keyword>
<dbReference type="EMBL" id="KZ678501">
    <property type="protein sequence ID" value="PSR81479.1"/>
    <property type="molecule type" value="Genomic_DNA"/>
</dbReference>
<evidence type="ECO:0000256" key="5">
    <source>
        <dbReference type="ARBA" id="ARBA00023163"/>
    </source>
</evidence>
<dbReference type="CDD" id="cd00067">
    <property type="entry name" value="GAL4"/>
    <property type="match status" value="1"/>
</dbReference>
<evidence type="ECO:0000256" key="4">
    <source>
        <dbReference type="ARBA" id="ARBA00023125"/>
    </source>
</evidence>
<evidence type="ECO:0000256" key="6">
    <source>
        <dbReference type="ARBA" id="ARBA00023242"/>
    </source>
</evidence>
<protein>
    <submittedName>
        <fullName evidence="9">Fungal-specific transcription factor domain-domain-containing protein</fullName>
    </submittedName>
</protein>
<evidence type="ECO:0000256" key="7">
    <source>
        <dbReference type="SAM" id="MobiDB-lite"/>
    </source>
</evidence>
<proteinExistence type="predicted"/>
<dbReference type="InterPro" id="IPR036864">
    <property type="entry name" value="Zn2-C6_fun-type_DNA-bd_sf"/>
</dbReference>
<dbReference type="OrthoDB" id="3037908at2759"/>
<sequence>MASSNITANKAIAKHSRQAPGPACQQCRQRKFRCDRSRPCSGCVDSGFTCDYETNPIERGPKKGHLKAMRSRIAALERRLDKEKQSNSPQPDPSNQAPQVDSDESVGEEDWDSVITVTAPPPSLLTSHPNNALEAPAIAHCPQSVSGPEKSVSDFHISDVDAILELHLTGPPITGPGHWLSSNDPDPSSNLILPLLVRADLDGLYFDRIHLFMPAIQRKQYYRRSRAGPGTSESHSCLQYCMWTLAAAVSSQFHHLRDALYHQAIKMLGQTHNPSISVQNATADETTSQLELVQAWILISIYEFTQVTFKKAWSSAGQAIRLVQLLRLSNVDAQWPHVDANATSESDAFVLLEEQRRTFWMAFCLDRLSSILEELPLTLGERSICTRLPCPEQAFQSGTPVSMPFLSQALVAESVDLEKPKLFSSPELASPFVESILFTALWGRVFDHQQQCAAEVVHGALSSNNFRERQLQLEALLSSRMAQFQHTFSTPAVEVDQMLLFTSMIAQMTTMALCKAAEMAPQDATEYSDILLSGYQWRAPAAAKEIAHLIELLEGFNLFKIHPFTPVPLYLSRKLMVALEHDDTLKDSLSKINDILDKIGSVNKLCQENKQSRVDMSPSEDIGFPNYLAPADAMGPLYSGDVNMIEIAKL</sequence>
<organism evidence="9 10">
    <name type="scientific">Coniella lustricola</name>
    <dbReference type="NCBI Taxonomy" id="2025994"/>
    <lineage>
        <taxon>Eukaryota</taxon>
        <taxon>Fungi</taxon>
        <taxon>Dikarya</taxon>
        <taxon>Ascomycota</taxon>
        <taxon>Pezizomycotina</taxon>
        <taxon>Sordariomycetes</taxon>
        <taxon>Sordariomycetidae</taxon>
        <taxon>Diaporthales</taxon>
        <taxon>Schizoparmaceae</taxon>
        <taxon>Coniella</taxon>
    </lineage>
</organism>
<reference evidence="9 10" key="1">
    <citation type="journal article" date="2018" name="Mycol. Prog.">
        <title>Coniella lustricola, a new species from submerged detritus.</title>
        <authorList>
            <person name="Raudabaugh D.B."/>
            <person name="Iturriaga T."/>
            <person name="Carver A."/>
            <person name="Mondo S."/>
            <person name="Pangilinan J."/>
            <person name="Lipzen A."/>
            <person name="He G."/>
            <person name="Amirebrahimi M."/>
            <person name="Grigoriev I.V."/>
            <person name="Miller A.N."/>
        </authorList>
    </citation>
    <scope>NUCLEOTIDE SEQUENCE [LARGE SCALE GENOMIC DNA]</scope>
    <source>
        <strain evidence="9 10">B22-T-1</strain>
    </source>
</reference>
<dbReference type="SUPFAM" id="SSF57701">
    <property type="entry name" value="Zn2/Cys6 DNA-binding domain"/>
    <property type="match status" value="1"/>
</dbReference>
<dbReference type="GO" id="GO:0005634">
    <property type="term" value="C:nucleus"/>
    <property type="evidence" value="ECO:0007669"/>
    <property type="project" value="UniProtKB-SubCell"/>
</dbReference>
<dbReference type="SMART" id="SM00066">
    <property type="entry name" value="GAL4"/>
    <property type="match status" value="1"/>
</dbReference>
<dbReference type="CDD" id="cd12148">
    <property type="entry name" value="fungal_TF_MHR"/>
    <property type="match status" value="1"/>
</dbReference>
<dbReference type="PROSITE" id="PS00463">
    <property type="entry name" value="ZN2_CY6_FUNGAL_1"/>
    <property type="match status" value="1"/>
</dbReference>
<evidence type="ECO:0000256" key="2">
    <source>
        <dbReference type="ARBA" id="ARBA00022723"/>
    </source>
</evidence>
<dbReference type="GO" id="GO:0008270">
    <property type="term" value="F:zinc ion binding"/>
    <property type="evidence" value="ECO:0007669"/>
    <property type="project" value="InterPro"/>
</dbReference>
<dbReference type="Proteomes" id="UP000241462">
    <property type="component" value="Unassembled WGS sequence"/>
</dbReference>
<dbReference type="SMART" id="SM00906">
    <property type="entry name" value="Fungal_trans"/>
    <property type="match status" value="1"/>
</dbReference>
<feature type="region of interest" description="Disordered" evidence="7">
    <location>
        <begin position="80"/>
        <end position="111"/>
    </location>
</feature>
<evidence type="ECO:0000313" key="10">
    <source>
        <dbReference type="Proteomes" id="UP000241462"/>
    </source>
</evidence>